<proteinExistence type="predicted"/>
<feature type="compositionally biased region" description="Basic and acidic residues" evidence="1">
    <location>
        <begin position="469"/>
        <end position="478"/>
    </location>
</feature>
<dbReference type="OrthoDB" id="120976at2759"/>
<feature type="compositionally biased region" description="Basic and acidic residues" evidence="1">
    <location>
        <begin position="1495"/>
        <end position="1515"/>
    </location>
</feature>
<dbReference type="OMA" id="EESTREC"/>
<feature type="region of interest" description="Disordered" evidence="1">
    <location>
        <begin position="683"/>
        <end position="711"/>
    </location>
</feature>
<feature type="region of interest" description="Disordered" evidence="1">
    <location>
        <begin position="114"/>
        <end position="160"/>
    </location>
</feature>
<evidence type="ECO:0000313" key="3">
    <source>
        <dbReference type="Proteomes" id="UP000695026"/>
    </source>
</evidence>
<evidence type="ECO:0000256" key="1">
    <source>
        <dbReference type="SAM" id="MobiDB-lite"/>
    </source>
</evidence>
<feature type="compositionally biased region" description="Basic and acidic residues" evidence="1">
    <location>
        <begin position="1174"/>
        <end position="1202"/>
    </location>
</feature>
<feature type="compositionally biased region" description="Basic and acidic residues" evidence="1">
    <location>
        <begin position="488"/>
        <end position="500"/>
    </location>
</feature>
<sequence>MSHPHSGYLANYNSLTDKHLAGYFSNTRIRRHLRRSGLISRSGRIISDKEYRLNAMKKDHQNYIRECLAQAIFHKVLDMERHHQVEIKRKLESSARRERTQRIKVERSRKAVDGTHHLLPPHPPSVPRNRFGRRRLGDREQSSQLITYPRPSTAPGNIQQPVRLQPLYGNVMTEGSPKPVLSSRPKFLTLEKDQFASEGDKRLLRPVHSMDYSAEVSPYRLPIINNYMIPVPQPPRSDKNISTMKSGARGRRFRPTTSSQGLDQLDTGKFYKPQIQSNAYVTMVYLGKTVHLSYDLLDYREEIKIYQQHCGGENLCVYRGKLLEGETFQFISRRHYGFPFSLTFYLNGIQVDRLSSCCEYKHRKGTRLGGKHGYFGFVDVERSSPCYRCIIAMGLDKKPTPPKKKTLEDTAKQEDWRKEEARYKLREEKKFLLSQFPSVPAAKKGFAEHAGEMKLETKKKESDIDEFEDTQRSAAHEAYDEDFEADEEKSVEKVHKEARAGDQMSGTGRSLTDDETDNSDRERRKQISSQKSSRASDSERDESEGYTESNTEEEERKHGKGKATAWEMDAAARKIQCFYRKHKRRQQTQAVKPDRKHVLSLSCSSTLYSSENESESETRKREDEEDNTDIHSEYDTETTKSQREGSQETDVEEEENLGETENMATKNVPDIFYEEKVEMNLQDMSPGREELKHIGSVDINMREDGEEEEKDKLVHLKRSALEGHLGSKISEDKEGVLEWSTITCMALIIPVSCIRSIGKKNRNRKSVREKIAEAIAKDQLLSSEPEPSDYSTEDEEEHITATQKHEVPDGASLAKQSGRIESQKAAKQMKKERQMVDKERVLEEEEPVDGESPKEAALTEELLAQNIASLRADQAVKPELVAGKTEWEKKPIESDLASIEKEITPQEEITSESRAKAERMATKHKAAHGEEVLGGFESEEEKVEDTKFSKPGAAKREEYVRWQTPEAEESTEEVTEASKVLKTGELGGIKMVERDMHEAKESVKGKYETKEALEATFAEKITIGEVQEKVGETEPEEKVTFQEKKYTVEAGKRASIMEKKRKDDTFLREDENIEEGKYELSSISLTEAGLTTPKLQVGDVLSRDEKAVSDGSDRKVPSEMEEIIQGISSRWDEELYQDVNGMKAISTEDLALEKIEPRVEEAFLDHETERVILAEEEHSKITEESKSADQPYSEKEKEKGTEESLMSKMAPLEEKLDIEKEELSTETSLEAMALLKEESLGKEKAKGEMWAEELEGEMKGLSRGKKMIEEEQIALRGKAEAEEGEAEMALKGEAETDEAEREVKIKGEVGKEEVGGKVQIQWEAEGDKALKRKAETEEAKAEVGPKEQLEVTEAEAEMTLNREAETGQVKAKVVPKGELEAKEAEAEVTLKREAEIGQVKAKMVPKGELEAKEAEAEVTLKREAEIGQVKAKMVPKGELEAKEAEAEVTLKREAEIGQVKAKMVPKGELEAKEAEAEVTLKREAEIGQVKAKMVPKGELEAKEPEAEVTPKKEAETGQVKAEMVPKGELEAKEAEAEVTLKREAEIGQVKAKMVPKGELEAKEPEAEVTPKKEAETGQVKAEMVPKGELDAEEAEAEVTLKREAETGQVKAKIVPKGELDAKEAGAEVTLKEKAETGQVKAKAVPKGELEAEEAEVEVTLKREAETVQIKAKVVPKGELEAEEAEVEVTLKREAEIGQVKAKVVPKGELEAEEAEVEVTLRTEAEIGQVKAKVVPKGELEAEEAEVEVTLRTEAEIGQVKAKVVPKGELEAEEAEVEVTLKREAETGEVKAKMVPKGELEAEEAEVEVTLKREAETGEVKAKMVPKGELEAEEAEVEVTLKR</sequence>
<dbReference type="GeneID" id="103054925"/>
<dbReference type="InterPro" id="IPR027962">
    <property type="entry name" value="ERICH3"/>
</dbReference>
<dbReference type="Proteomes" id="UP000695026">
    <property type="component" value="Unplaced"/>
</dbReference>
<protein>
    <submittedName>
        <fullName evidence="4">Glutamate-rich protein 3</fullName>
    </submittedName>
</protein>
<dbReference type="CTD" id="127254"/>
<feature type="region of interest" description="Disordered" evidence="1">
    <location>
        <begin position="1823"/>
        <end position="1842"/>
    </location>
</feature>
<dbReference type="KEGG" id="pbi:103054925"/>
<dbReference type="PANTHER" id="PTHR23034:SF2">
    <property type="entry name" value="GLUTAMATE-RICH PROTEIN 3"/>
    <property type="match status" value="1"/>
</dbReference>
<feature type="compositionally biased region" description="Basic and acidic residues" evidence="1">
    <location>
        <begin position="1555"/>
        <end position="1575"/>
    </location>
</feature>
<dbReference type="PROSITE" id="PS50096">
    <property type="entry name" value="IQ"/>
    <property type="match status" value="1"/>
</dbReference>
<name>A0A9F5J677_PYTBI</name>
<feature type="compositionally biased region" description="Basic and acidic residues" evidence="1">
    <location>
        <begin position="616"/>
        <end position="646"/>
    </location>
</feature>
<feature type="compositionally biased region" description="Acidic residues" evidence="1">
    <location>
        <begin position="647"/>
        <end position="658"/>
    </location>
</feature>
<evidence type="ECO:0000259" key="2">
    <source>
        <dbReference type="Pfam" id="PF15257"/>
    </source>
</evidence>
<feature type="compositionally biased region" description="Acidic residues" evidence="1">
    <location>
        <begin position="539"/>
        <end position="553"/>
    </location>
</feature>
<evidence type="ECO:0000313" key="4">
    <source>
        <dbReference type="RefSeq" id="XP_025030491.1"/>
    </source>
</evidence>
<feature type="region of interest" description="Disordered" evidence="1">
    <location>
        <begin position="896"/>
        <end position="979"/>
    </location>
</feature>
<organism evidence="3 4">
    <name type="scientific">Python bivittatus</name>
    <name type="common">Burmese python</name>
    <name type="synonym">Python molurus bivittatus</name>
    <dbReference type="NCBI Taxonomy" id="176946"/>
    <lineage>
        <taxon>Eukaryota</taxon>
        <taxon>Metazoa</taxon>
        <taxon>Chordata</taxon>
        <taxon>Craniata</taxon>
        <taxon>Vertebrata</taxon>
        <taxon>Euteleostomi</taxon>
        <taxon>Lepidosauria</taxon>
        <taxon>Squamata</taxon>
        <taxon>Bifurcata</taxon>
        <taxon>Unidentata</taxon>
        <taxon>Episquamata</taxon>
        <taxon>Toxicofera</taxon>
        <taxon>Serpentes</taxon>
        <taxon>Henophidia</taxon>
        <taxon>Pythonidae</taxon>
        <taxon>Python</taxon>
    </lineage>
</organism>
<feature type="region of interest" description="Disordered" evidence="1">
    <location>
        <begin position="457"/>
        <end position="567"/>
    </location>
</feature>
<feature type="region of interest" description="Disordered" evidence="1">
    <location>
        <begin position="1276"/>
        <end position="1307"/>
    </location>
</feature>
<dbReference type="PANTHER" id="PTHR23034">
    <property type="entry name" value="GLUTAMATE-RICH PROTEIN 3"/>
    <property type="match status" value="1"/>
</dbReference>
<dbReference type="RefSeq" id="XP_025030491.1">
    <property type="nucleotide sequence ID" value="XM_025174723.1"/>
</dbReference>
<feature type="compositionally biased region" description="Acidic residues" evidence="1">
    <location>
        <begin position="966"/>
        <end position="975"/>
    </location>
</feature>
<feature type="compositionally biased region" description="Low complexity" evidence="1">
    <location>
        <begin position="599"/>
        <end position="611"/>
    </location>
</feature>
<reference evidence="4" key="1">
    <citation type="submission" date="2025-08" db="UniProtKB">
        <authorList>
            <consortium name="RefSeq"/>
        </authorList>
    </citation>
    <scope>IDENTIFICATION</scope>
    <source>
        <tissue evidence="4">Liver</tissue>
    </source>
</reference>
<dbReference type="InterPro" id="IPR048257">
    <property type="entry name" value="DUF4590"/>
</dbReference>
<gene>
    <name evidence="4" type="primary">ERICH3</name>
</gene>
<feature type="region of interest" description="Disordered" evidence="1">
    <location>
        <begin position="1174"/>
        <end position="1213"/>
    </location>
</feature>
<feature type="region of interest" description="Disordered" evidence="1">
    <location>
        <begin position="1555"/>
        <end position="1602"/>
    </location>
</feature>
<dbReference type="Pfam" id="PF15257">
    <property type="entry name" value="DUF4590"/>
    <property type="match status" value="1"/>
</dbReference>
<feature type="non-terminal residue" evidence="4">
    <location>
        <position position="1842"/>
    </location>
</feature>
<feature type="compositionally biased region" description="Basic and acidic residues" evidence="1">
    <location>
        <begin position="686"/>
        <end position="703"/>
    </location>
</feature>
<feature type="compositionally biased region" description="Basic and acidic residues" evidence="1">
    <location>
        <begin position="821"/>
        <end position="841"/>
    </location>
</feature>
<feature type="region of interest" description="Disordered" evidence="1">
    <location>
        <begin position="234"/>
        <end position="259"/>
    </location>
</feature>
<feature type="compositionally biased region" description="Basic and acidic residues" evidence="1">
    <location>
        <begin position="911"/>
        <end position="931"/>
    </location>
</feature>
<accession>A0A9F5J677</accession>
<feature type="region of interest" description="Disordered" evidence="1">
    <location>
        <begin position="777"/>
        <end position="860"/>
    </location>
</feature>
<feature type="compositionally biased region" description="Basic and acidic residues" evidence="1">
    <location>
        <begin position="944"/>
        <end position="960"/>
    </location>
</feature>
<feature type="domain" description="DUF4590" evidence="2">
    <location>
        <begin position="291"/>
        <end position="404"/>
    </location>
</feature>
<keyword evidence="3" id="KW-1185">Reference proteome</keyword>
<feature type="region of interest" description="Disordered" evidence="1">
    <location>
        <begin position="579"/>
        <end position="669"/>
    </location>
</feature>
<feature type="region of interest" description="Disordered" evidence="1">
    <location>
        <begin position="1495"/>
        <end position="1531"/>
    </location>
</feature>